<protein>
    <submittedName>
        <fullName evidence="2">Inner membrane protein</fullName>
    </submittedName>
</protein>
<keyword evidence="1" id="KW-0472">Membrane</keyword>
<gene>
    <name evidence="2" type="primary">yjgN_2</name>
    <name evidence="2" type="ORF">NCTC10974_05001</name>
</gene>
<evidence type="ECO:0000313" key="3">
    <source>
        <dbReference type="Proteomes" id="UP000358010"/>
    </source>
</evidence>
<name>A0A485JKQ5_ECOLX</name>
<feature type="transmembrane region" description="Helical" evidence="1">
    <location>
        <begin position="59"/>
        <end position="80"/>
    </location>
</feature>
<dbReference type="Pfam" id="PF05987">
    <property type="entry name" value="DUF898"/>
    <property type="match status" value="1"/>
</dbReference>
<dbReference type="EMBL" id="CAADJZ010000001">
    <property type="protein sequence ID" value="VFT71381.1"/>
    <property type="molecule type" value="Genomic_DNA"/>
</dbReference>
<keyword evidence="1" id="KW-0812">Transmembrane</keyword>
<accession>A0A485JKQ5</accession>
<keyword evidence="1" id="KW-1133">Transmembrane helix</keyword>
<dbReference type="Proteomes" id="UP000358010">
    <property type="component" value="Unassembled WGS sequence"/>
</dbReference>
<dbReference type="AlphaFoldDB" id="A0A485JKQ5"/>
<proteinExistence type="predicted"/>
<evidence type="ECO:0000313" key="2">
    <source>
        <dbReference type="EMBL" id="VFT71381.1"/>
    </source>
</evidence>
<feature type="transmembrane region" description="Helical" evidence="1">
    <location>
        <begin position="86"/>
        <end position="108"/>
    </location>
</feature>
<evidence type="ECO:0000256" key="1">
    <source>
        <dbReference type="SAM" id="Phobius"/>
    </source>
</evidence>
<dbReference type="InterPro" id="IPR010295">
    <property type="entry name" value="DUF898"/>
</dbReference>
<sequence length="131" mass="15559">MKWMFRPIRLFFMVQVRDISYLCGECVVNDYNARYYLPWALMKCKRYLYANMEVNGQRFLMGLPVGMFLLVVSFCFFLFRNLNDSVSRYAACWLYFDFVTVGFAYIYAAKGLRYQALMTSLNGVRFSFNCS</sequence>
<organism evidence="2 3">
    <name type="scientific">Escherichia coli</name>
    <dbReference type="NCBI Taxonomy" id="562"/>
    <lineage>
        <taxon>Bacteria</taxon>
        <taxon>Pseudomonadati</taxon>
        <taxon>Pseudomonadota</taxon>
        <taxon>Gammaproteobacteria</taxon>
        <taxon>Enterobacterales</taxon>
        <taxon>Enterobacteriaceae</taxon>
        <taxon>Escherichia</taxon>
    </lineage>
</organism>
<reference evidence="2 3" key="1">
    <citation type="submission" date="2019-03" db="EMBL/GenBank/DDBJ databases">
        <authorList>
            <consortium name="Pathogen Informatics"/>
        </authorList>
    </citation>
    <scope>NUCLEOTIDE SEQUENCE [LARGE SCALE GENOMIC DNA]</scope>
    <source>
        <strain evidence="2 3">NCTC10974</strain>
    </source>
</reference>